<name>A0A135HRM8_9HYPH</name>
<dbReference type="SUPFAM" id="SSF75304">
    <property type="entry name" value="Amidase signature (AS) enzymes"/>
    <property type="match status" value="1"/>
</dbReference>
<comment type="similarity">
    <text evidence="2">Belongs to the amidase family.</text>
</comment>
<evidence type="ECO:0000259" key="4">
    <source>
        <dbReference type="Pfam" id="PF01425"/>
    </source>
</evidence>
<comment type="caution">
    <text evidence="5">The sequence shown here is derived from an EMBL/GenBank/DDBJ whole genome shotgun (WGS) entry which is preliminary data.</text>
</comment>
<dbReference type="InterPro" id="IPR036928">
    <property type="entry name" value="AS_sf"/>
</dbReference>
<comment type="function">
    <text evidence="1">Hydrolyzes indole-3-acetamide (IAM) into indole-3-acetic acid (IAA).</text>
</comment>
<evidence type="ECO:0000313" key="6">
    <source>
        <dbReference type="Proteomes" id="UP000070107"/>
    </source>
</evidence>
<keyword evidence="6" id="KW-1185">Reference proteome</keyword>
<dbReference type="PANTHER" id="PTHR11895:SF7">
    <property type="entry name" value="GLUTAMYL-TRNA(GLN) AMIDOTRANSFERASE SUBUNIT A, MITOCHONDRIAL"/>
    <property type="match status" value="1"/>
</dbReference>
<feature type="domain" description="Amidase" evidence="4">
    <location>
        <begin position="25"/>
        <end position="442"/>
    </location>
</feature>
<evidence type="ECO:0000256" key="2">
    <source>
        <dbReference type="ARBA" id="ARBA00009199"/>
    </source>
</evidence>
<dbReference type="InterPro" id="IPR023631">
    <property type="entry name" value="Amidase_dom"/>
</dbReference>
<sequence length="465" mass="48332">MQGDATALAQAIRRGRLSSVQAMQASLEACNRFSSLGAIAYLDAEKGMQAAQAIDVDPLRAALSFIGVPMLAKDLGAPFQGFPATAGSHALPRQGGEVDSDLAHRFRKSGFCVFGLTTVPEFGLSLASEPKAGAVCRNPLNPALTPGGSSGGAAAAVAAGIVAIAHATDAGGSIRVPAACCGLVGLKPSRGAMPAGPDFGNHLGGIASEFVLCRSTRDAAAAFTALSGEARGPFPPVEQAPPPERKLRIGVLLDTGSKHPTDATRLAVVEAAGRVLERDGHRIVPIEWQALDGPVAASAQVFGDIICVNLVEAAASFGLDLSLLEGVTQAAAERGRQMPATDIWASLNAMVLVSRDLWRIFDGIDCLLTPILSSAPLPTGSFPTDHSDIDLHLDRMAAFAPLASLANISGFPALTLAFGADADGMPLPVQIMAPMGQDRLLLQLAERLEREERWRHRYPVAGLLQ</sequence>
<dbReference type="PANTHER" id="PTHR11895">
    <property type="entry name" value="TRANSAMIDASE"/>
    <property type="match status" value="1"/>
</dbReference>
<dbReference type="RefSeq" id="WP_068884094.1">
    <property type="nucleotide sequence ID" value="NZ_LNTU01000037.1"/>
</dbReference>
<evidence type="ECO:0000256" key="1">
    <source>
        <dbReference type="ARBA" id="ARBA00003871"/>
    </source>
</evidence>
<dbReference type="GO" id="GO:0003824">
    <property type="term" value="F:catalytic activity"/>
    <property type="evidence" value="ECO:0007669"/>
    <property type="project" value="InterPro"/>
</dbReference>
<evidence type="ECO:0000313" key="5">
    <source>
        <dbReference type="EMBL" id="KXF75822.1"/>
    </source>
</evidence>
<dbReference type="InterPro" id="IPR000120">
    <property type="entry name" value="Amidase"/>
</dbReference>
<dbReference type="AlphaFoldDB" id="A0A135HRM8"/>
<dbReference type="PROSITE" id="PS00571">
    <property type="entry name" value="AMIDASES"/>
    <property type="match status" value="1"/>
</dbReference>
<organism evidence="5 6">
    <name type="scientific">Paramesorhizobium deserti</name>
    <dbReference type="NCBI Taxonomy" id="1494590"/>
    <lineage>
        <taxon>Bacteria</taxon>
        <taxon>Pseudomonadati</taxon>
        <taxon>Pseudomonadota</taxon>
        <taxon>Alphaproteobacteria</taxon>
        <taxon>Hyphomicrobiales</taxon>
        <taxon>Phyllobacteriaceae</taxon>
        <taxon>Paramesorhizobium</taxon>
    </lineage>
</organism>
<proteinExistence type="inferred from homology"/>
<gene>
    <name evidence="5" type="ORF">ATN84_17845</name>
</gene>
<dbReference type="EMBL" id="LNTU01000037">
    <property type="protein sequence ID" value="KXF75822.1"/>
    <property type="molecule type" value="Genomic_DNA"/>
</dbReference>
<reference evidence="5 6" key="1">
    <citation type="submission" date="2015-11" db="EMBL/GenBank/DDBJ databases">
        <title>Draft genome sequence of Paramesorhizobium deserti A-3-E, a strain highly resistant to diverse beta-lactam antibiotics.</title>
        <authorList>
            <person name="Lv R."/>
            <person name="Yang X."/>
            <person name="Fang N."/>
            <person name="Guo J."/>
            <person name="Luo X."/>
            <person name="Peng F."/>
            <person name="Yang R."/>
            <person name="Cui Y."/>
            <person name="Fang C."/>
            <person name="Song Y."/>
        </authorList>
    </citation>
    <scope>NUCLEOTIDE SEQUENCE [LARGE SCALE GENOMIC DNA]</scope>
    <source>
        <strain evidence="5 6">A-3-E</strain>
    </source>
</reference>
<dbReference type="STRING" id="1494590.ATN84_17845"/>
<dbReference type="OrthoDB" id="9777859at2"/>
<dbReference type="Pfam" id="PF01425">
    <property type="entry name" value="Amidase"/>
    <property type="match status" value="1"/>
</dbReference>
<dbReference type="Gene3D" id="3.90.1300.10">
    <property type="entry name" value="Amidase signature (AS) domain"/>
    <property type="match status" value="1"/>
</dbReference>
<dbReference type="Proteomes" id="UP000070107">
    <property type="component" value="Unassembled WGS sequence"/>
</dbReference>
<evidence type="ECO:0000256" key="3">
    <source>
        <dbReference type="ARBA" id="ARBA00021874"/>
    </source>
</evidence>
<dbReference type="InterPro" id="IPR020556">
    <property type="entry name" value="Amidase_CS"/>
</dbReference>
<accession>A0A135HRM8</accession>
<protein>
    <recommendedName>
        <fullName evidence="3">Indoleacetamide hydrolase</fullName>
    </recommendedName>
</protein>